<dbReference type="STRING" id="67356.AQJ84_27100"/>
<accession>A0A0L8KSH3</accession>
<organism evidence="1 2">
    <name type="scientific">Streptomyces resistomycificus</name>
    <dbReference type="NCBI Taxonomy" id="67356"/>
    <lineage>
        <taxon>Bacteria</taxon>
        <taxon>Bacillati</taxon>
        <taxon>Actinomycetota</taxon>
        <taxon>Actinomycetes</taxon>
        <taxon>Kitasatosporales</taxon>
        <taxon>Streptomycetaceae</taxon>
        <taxon>Streptomyces</taxon>
        <taxon>Streptomyces aurantiacus group</taxon>
    </lineage>
</organism>
<dbReference type="RefSeq" id="WP_053193555.1">
    <property type="nucleotide sequence ID" value="NZ_KQ948996.1"/>
</dbReference>
<dbReference type="Gene3D" id="3.40.50.720">
    <property type="entry name" value="NAD(P)-binding Rossmann-like Domain"/>
    <property type="match status" value="1"/>
</dbReference>
<evidence type="ECO:0000313" key="1">
    <source>
        <dbReference type="EMBL" id="KOG28903.1"/>
    </source>
</evidence>
<name>A0A0L8KSH3_9ACTN</name>
<sequence>MPDLAEAFGARLGRDVAFQQISPEEFRTSVAPLIGEGAAADVAGAYQAMSAMPRRSITPETSAQKLLGATPRTTSQWLADIGL</sequence>
<dbReference type="Proteomes" id="UP000037251">
    <property type="component" value="Unassembled WGS sequence"/>
</dbReference>
<comment type="caution">
    <text evidence="1">The sequence shown here is derived from an EMBL/GenBank/DDBJ whole genome shotgun (WGS) entry which is preliminary data.</text>
</comment>
<proteinExistence type="predicted"/>
<protein>
    <recommendedName>
        <fullName evidence="3">NmrA-like domain-containing protein</fullName>
    </recommendedName>
</protein>
<gene>
    <name evidence="1" type="ORF">ADK37_38220</name>
</gene>
<keyword evidence="2" id="KW-1185">Reference proteome</keyword>
<evidence type="ECO:0008006" key="3">
    <source>
        <dbReference type="Google" id="ProtNLM"/>
    </source>
</evidence>
<dbReference type="EMBL" id="LGUS01000226">
    <property type="protein sequence ID" value="KOG28903.1"/>
    <property type="molecule type" value="Genomic_DNA"/>
</dbReference>
<reference evidence="2" key="1">
    <citation type="submission" date="2015-07" db="EMBL/GenBank/DDBJ databases">
        <authorList>
            <person name="Ju K.-S."/>
            <person name="Doroghazi J.R."/>
            <person name="Metcalf W.W."/>
        </authorList>
    </citation>
    <scope>NUCLEOTIDE SEQUENCE [LARGE SCALE GENOMIC DNA]</scope>
    <source>
        <strain evidence="2">NRRL 2290</strain>
    </source>
</reference>
<dbReference type="AlphaFoldDB" id="A0A0L8KSH3"/>
<evidence type="ECO:0000313" key="2">
    <source>
        <dbReference type="Proteomes" id="UP000037251"/>
    </source>
</evidence>